<name>A0A1Z5RI30_SORBI</name>
<dbReference type="InterPro" id="IPR008045">
    <property type="entry name" value="MCM2"/>
</dbReference>
<protein>
    <submittedName>
        <fullName evidence="2">Uncharacterized protein</fullName>
    </submittedName>
</protein>
<dbReference type="GO" id="GO:0042555">
    <property type="term" value="C:MCM complex"/>
    <property type="evidence" value="ECO:0007669"/>
    <property type="project" value="InterPro"/>
</dbReference>
<proteinExistence type="predicted"/>
<dbReference type="GO" id="GO:0006270">
    <property type="term" value="P:DNA replication initiation"/>
    <property type="evidence" value="ECO:0007669"/>
    <property type="project" value="InterPro"/>
</dbReference>
<dbReference type="STRING" id="4558.A0A1Z5RI30"/>
<accession>A0A1Z5RI30</accession>
<keyword evidence="3" id="KW-1185">Reference proteome</keyword>
<dbReference type="AlphaFoldDB" id="A0A1Z5RI30"/>
<dbReference type="Proteomes" id="UP000000768">
    <property type="component" value="Chromosome 5"/>
</dbReference>
<evidence type="ECO:0000313" key="2">
    <source>
        <dbReference type="EMBL" id="OQU83394.1"/>
    </source>
</evidence>
<dbReference type="GO" id="GO:0005634">
    <property type="term" value="C:nucleus"/>
    <property type="evidence" value="ECO:0007669"/>
    <property type="project" value="InterPro"/>
</dbReference>
<feature type="region of interest" description="Disordered" evidence="1">
    <location>
        <begin position="1"/>
        <end position="26"/>
    </location>
</feature>
<organism evidence="2 3">
    <name type="scientific">Sorghum bicolor</name>
    <name type="common">Sorghum</name>
    <name type="synonym">Sorghum vulgare</name>
    <dbReference type="NCBI Taxonomy" id="4558"/>
    <lineage>
        <taxon>Eukaryota</taxon>
        <taxon>Viridiplantae</taxon>
        <taxon>Streptophyta</taxon>
        <taxon>Embryophyta</taxon>
        <taxon>Tracheophyta</taxon>
        <taxon>Spermatophyta</taxon>
        <taxon>Magnoliopsida</taxon>
        <taxon>Liliopsida</taxon>
        <taxon>Poales</taxon>
        <taxon>Poaceae</taxon>
        <taxon>PACMAD clade</taxon>
        <taxon>Panicoideae</taxon>
        <taxon>Andropogonodae</taxon>
        <taxon>Andropogoneae</taxon>
        <taxon>Sorghinae</taxon>
        <taxon>Sorghum</taxon>
    </lineage>
</organism>
<gene>
    <name evidence="2" type="ORF">SORBI_3005G110523</name>
</gene>
<dbReference type="GO" id="GO:0003677">
    <property type="term" value="F:DNA binding"/>
    <property type="evidence" value="ECO:0007669"/>
    <property type="project" value="InterPro"/>
</dbReference>
<feature type="compositionally biased region" description="Basic and acidic residues" evidence="1">
    <location>
        <begin position="1"/>
        <end position="17"/>
    </location>
</feature>
<dbReference type="Gramene" id="OQU83394">
    <property type="protein sequence ID" value="OQU83394"/>
    <property type="gene ID" value="SORBI_3005G110523"/>
</dbReference>
<sequence length="89" mass="9827">MADRRAAEAELDARDVRSGTAAGRKLPQMLHDQDTDEDMNSGVQKGTGLVLGHQVDEEHQEVMMIVMVPLLVHLEDLSVECILVVMCLD</sequence>
<dbReference type="InParanoid" id="A0A1Z5RI30"/>
<reference evidence="2 3" key="1">
    <citation type="journal article" date="2009" name="Nature">
        <title>The Sorghum bicolor genome and the diversification of grasses.</title>
        <authorList>
            <person name="Paterson A.H."/>
            <person name="Bowers J.E."/>
            <person name="Bruggmann R."/>
            <person name="Dubchak I."/>
            <person name="Grimwood J."/>
            <person name="Gundlach H."/>
            <person name="Haberer G."/>
            <person name="Hellsten U."/>
            <person name="Mitros T."/>
            <person name="Poliakov A."/>
            <person name="Schmutz J."/>
            <person name="Spannagl M."/>
            <person name="Tang H."/>
            <person name="Wang X."/>
            <person name="Wicker T."/>
            <person name="Bharti A.K."/>
            <person name="Chapman J."/>
            <person name="Feltus F.A."/>
            <person name="Gowik U."/>
            <person name="Grigoriev I.V."/>
            <person name="Lyons E."/>
            <person name="Maher C.A."/>
            <person name="Martis M."/>
            <person name="Narechania A."/>
            <person name="Otillar R.P."/>
            <person name="Penning B.W."/>
            <person name="Salamov A.A."/>
            <person name="Wang Y."/>
            <person name="Zhang L."/>
            <person name="Carpita N.C."/>
            <person name="Freeling M."/>
            <person name="Gingle A.R."/>
            <person name="Hash C.T."/>
            <person name="Keller B."/>
            <person name="Klein P."/>
            <person name="Kresovich S."/>
            <person name="McCann M.C."/>
            <person name="Ming R."/>
            <person name="Peterson D.G."/>
            <person name="Mehboob-ur-Rahman"/>
            <person name="Ware D."/>
            <person name="Westhoff P."/>
            <person name="Mayer K.F."/>
            <person name="Messing J."/>
            <person name="Rokhsar D.S."/>
        </authorList>
    </citation>
    <scope>NUCLEOTIDE SEQUENCE [LARGE SCALE GENOMIC DNA]</scope>
    <source>
        <strain evidence="3">cv. BTx623</strain>
    </source>
</reference>
<dbReference type="EMBL" id="CM000764">
    <property type="protein sequence ID" value="OQU83394.1"/>
    <property type="molecule type" value="Genomic_DNA"/>
</dbReference>
<evidence type="ECO:0000313" key="3">
    <source>
        <dbReference type="Proteomes" id="UP000000768"/>
    </source>
</evidence>
<reference evidence="3" key="2">
    <citation type="journal article" date="2018" name="Plant J.">
        <title>The Sorghum bicolor reference genome: improved assembly, gene annotations, a transcriptome atlas, and signatures of genome organization.</title>
        <authorList>
            <person name="McCormick R.F."/>
            <person name="Truong S.K."/>
            <person name="Sreedasyam A."/>
            <person name="Jenkins J."/>
            <person name="Shu S."/>
            <person name="Sims D."/>
            <person name="Kennedy M."/>
            <person name="Amirebrahimi M."/>
            <person name="Weers B.D."/>
            <person name="McKinley B."/>
            <person name="Mattison A."/>
            <person name="Morishige D.T."/>
            <person name="Grimwood J."/>
            <person name="Schmutz J."/>
            <person name="Mullet J.E."/>
        </authorList>
    </citation>
    <scope>NUCLEOTIDE SEQUENCE [LARGE SCALE GENOMIC DNA]</scope>
    <source>
        <strain evidence="3">cv. BTx623</strain>
    </source>
</reference>
<evidence type="ECO:0000256" key="1">
    <source>
        <dbReference type="SAM" id="MobiDB-lite"/>
    </source>
</evidence>
<dbReference type="GO" id="GO:0005524">
    <property type="term" value="F:ATP binding"/>
    <property type="evidence" value="ECO:0007669"/>
    <property type="project" value="InterPro"/>
</dbReference>
<dbReference type="Pfam" id="PF12619">
    <property type="entry name" value="MCM2_N"/>
    <property type="match status" value="1"/>
</dbReference>